<evidence type="ECO:0000313" key="1">
    <source>
        <dbReference type="EMBL" id="RAK68929.1"/>
    </source>
</evidence>
<sequence>MLTRDDVRRIALALPEAYEEAHFDIPSFGVAKKIFCTVHLDAPRIVLKLDPEDQRNLLDGDTVTPADGSYGRKGWTFVWFEKIDAGRLAELLRLAWATVAPKRLLRS</sequence>
<dbReference type="OrthoDB" id="277063at2"/>
<dbReference type="Pfam" id="PF04237">
    <property type="entry name" value="YjbR"/>
    <property type="match status" value="1"/>
</dbReference>
<keyword evidence="1" id="KW-0238">DNA-binding</keyword>
<dbReference type="InterPro" id="IPR058532">
    <property type="entry name" value="YjbR/MT2646/Rv2570-like"/>
</dbReference>
<proteinExistence type="predicted"/>
<dbReference type="GO" id="GO:0003677">
    <property type="term" value="F:DNA binding"/>
    <property type="evidence" value="ECO:0007669"/>
    <property type="project" value="UniProtKB-KW"/>
</dbReference>
<protein>
    <submittedName>
        <fullName evidence="1">MmcQ/YjbR family DNA-binding protein</fullName>
    </submittedName>
</protein>
<accession>A0A328BQP1</accession>
<organism evidence="1 2">
    <name type="scientific">Phenylobacterium kunshanense</name>
    <dbReference type="NCBI Taxonomy" id="1445034"/>
    <lineage>
        <taxon>Bacteria</taxon>
        <taxon>Pseudomonadati</taxon>
        <taxon>Pseudomonadota</taxon>
        <taxon>Alphaproteobacteria</taxon>
        <taxon>Caulobacterales</taxon>
        <taxon>Caulobacteraceae</taxon>
        <taxon>Phenylobacterium</taxon>
    </lineage>
</organism>
<evidence type="ECO:0000313" key="2">
    <source>
        <dbReference type="Proteomes" id="UP000249524"/>
    </source>
</evidence>
<dbReference type="SUPFAM" id="SSF142906">
    <property type="entry name" value="YjbR-like"/>
    <property type="match status" value="1"/>
</dbReference>
<name>A0A328BQP1_9CAUL</name>
<dbReference type="RefSeq" id="WP_111274421.1">
    <property type="nucleotide sequence ID" value="NZ_QFYS01000001.1"/>
</dbReference>
<gene>
    <name evidence="1" type="ORF">DJ019_02640</name>
</gene>
<keyword evidence="2" id="KW-1185">Reference proteome</keyword>
<dbReference type="AlphaFoldDB" id="A0A328BQP1"/>
<dbReference type="EMBL" id="QFYS01000001">
    <property type="protein sequence ID" value="RAK68929.1"/>
    <property type="molecule type" value="Genomic_DNA"/>
</dbReference>
<dbReference type="Gene3D" id="3.90.1150.30">
    <property type="match status" value="1"/>
</dbReference>
<comment type="caution">
    <text evidence="1">The sequence shown here is derived from an EMBL/GenBank/DDBJ whole genome shotgun (WGS) entry which is preliminary data.</text>
</comment>
<dbReference type="InterPro" id="IPR038056">
    <property type="entry name" value="YjbR-like_sf"/>
</dbReference>
<reference evidence="1 2" key="1">
    <citation type="submission" date="2018-05" db="EMBL/GenBank/DDBJ databases">
        <authorList>
            <person name="Lanie J.A."/>
            <person name="Ng W.-L."/>
            <person name="Kazmierczak K.M."/>
            <person name="Andrzejewski T.M."/>
            <person name="Davidsen T.M."/>
            <person name="Wayne K.J."/>
            <person name="Tettelin H."/>
            <person name="Glass J.I."/>
            <person name="Rusch D."/>
            <person name="Podicherti R."/>
            <person name="Tsui H.-C.T."/>
            <person name="Winkler M.E."/>
        </authorList>
    </citation>
    <scope>NUCLEOTIDE SEQUENCE [LARGE SCALE GENOMIC DNA]</scope>
    <source>
        <strain evidence="1 2">BUT-10</strain>
    </source>
</reference>
<dbReference type="Proteomes" id="UP000249524">
    <property type="component" value="Unassembled WGS sequence"/>
</dbReference>